<name>A0ABQ9XKN3_9EUKA</name>
<gene>
    <name evidence="1" type="ORF">BLNAU_13258</name>
</gene>
<comment type="caution">
    <text evidence="1">The sequence shown here is derived from an EMBL/GenBank/DDBJ whole genome shotgun (WGS) entry which is preliminary data.</text>
</comment>
<keyword evidence="2" id="KW-1185">Reference proteome</keyword>
<dbReference type="EMBL" id="JARBJD010000113">
    <property type="protein sequence ID" value="KAK2951765.1"/>
    <property type="molecule type" value="Genomic_DNA"/>
</dbReference>
<organism evidence="1 2">
    <name type="scientific">Blattamonas nauphoetae</name>
    <dbReference type="NCBI Taxonomy" id="2049346"/>
    <lineage>
        <taxon>Eukaryota</taxon>
        <taxon>Metamonada</taxon>
        <taxon>Preaxostyla</taxon>
        <taxon>Oxymonadida</taxon>
        <taxon>Blattamonas</taxon>
    </lineage>
</organism>
<accession>A0ABQ9XKN3</accession>
<protein>
    <submittedName>
        <fullName evidence="1">Uncharacterized protein</fullName>
    </submittedName>
</protein>
<reference evidence="1 2" key="1">
    <citation type="journal article" date="2022" name="bioRxiv">
        <title>Genomics of Preaxostyla Flagellates Illuminates Evolutionary Transitions and the Path Towards Mitochondrial Loss.</title>
        <authorList>
            <person name="Novak L.V.F."/>
            <person name="Treitli S.C."/>
            <person name="Pyrih J."/>
            <person name="Halakuc P."/>
            <person name="Pipaliya S.V."/>
            <person name="Vacek V."/>
            <person name="Brzon O."/>
            <person name="Soukal P."/>
            <person name="Eme L."/>
            <person name="Dacks J.B."/>
            <person name="Karnkowska A."/>
            <person name="Elias M."/>
            <person name="Hampl V."/>
        </authorList>
    </citation>
    <scope>NUCLEOTIDE SEQUENCE [LARGE SCALE GENOMIC DNA]</scope>
    <source>
        <strain evidence="1">NAU3</strain>
        <tissue evidence="1">Gut</tissue>
    </source>
</reference>
<sequence length="97" mass="10888">MQTLFSEGFEVIIEQQLIHNNAAYFGTDVVDNCHLINNICYALQSSRMISTFGFVVLNTASFNRLIVCGSLQTTIIWERIPLCLLADSRKQTSSPKS</sequence>
<evidence type="ECO:0000313" key="1">
    <source>
        <dbReference type="EMBL" id="KAK2951765.1"/>
    </source>
</evidence>
<dbReference type="Proteomes" id="UP001281761">
    <property type="component" value="Unassembled WGS sequence"/>
</dbReference>
<proteinExistence type="predicted"/>
<evidence type="ECO:0000313" key="2">
    <source>
        <dbReference type="Proteomes" id="UP001281761"/>
    </source>
</evidence>